<dbReference type="GO" id="GO:0006887">
    <property type="term" value="P:exocytosis"/>
    <property type="evidence" value="ECO:0000318"/>
    <property type="project" value="GO_Central"/>
</dbReference>
<dbReference type="Gene3D" id="3.40.50.300">
    <property type="entry name" value="P-loop containing nucleotide triphosphate hydrolases"/>
    <property type="match status" value="1"/>
</dbReference>
<dbReference type="FunFam" id="3.40.50.300:FF:002456">
    <property type="entry name" value="Small GTP-binding protein, putative"/>
    <property type="match status" value="1"/>
</dbReference>
<keyword evidence="4" id="KW-1185">Reference proteome</keyword>
<keyword evidence="2" id="KW-0342">GTP-binding</keyword>
<dbReference type="Pfam" id="PF00071">
    <property type="entry name" value="Ras"/>
    <property type="match status" value="1"/>
</dbReference>
<dbReference type="VEuPathDB" id="TrichDB:TVAG_212320"/>
<dbReference type="OrthoDB" id="9989112at2759"/>
<dbReference type="PROSITE" id="PS51421">
    <property type="entry name" value="RAS"/>
    <property type="match status" value="1"/>
</dbReference>
<dbReference type="VEuPathDB" id="TrichDB:TVAGG3_0166100"/>
<evidence type="ECO:0000313" key="3">
    <source>
        <dbReference type="EMBL" id="EAY13050.1"/>
    </source>
</evidence>
<dbReference type="InterPro" id="IPR050227">
    <property type="entry name" value="Rab"/>
</dbReference>
<reference evidence="3" key="2">
    <citation type="journal article" date="2007" name="Science">
        <title>Draft genome sequence of the sexually transmitted pathogen Trichomonas vaginalis.</title>
        <authorList>
            <person name="Carlton J.M."/>
            <person name="Hirt R.P."/>
            <person name="Silva J.C."/>
            <person name="Delcher A.L."/>
            <person name="Schatz M."/>
            <person name="Zhao Q."/>
            <person name="Wortman J.R."/>
            <person name="Bidwell S.L."/>
            <person name="Alsmark U.C.M."/>
            <person name="Besteiro S."/>
            <person name="Sicheritz-Ponten T."/>
            <person name="Noel C.J."/>
            <person name="Dacks J.B."/>
            <person name="Foster P.G."/>
            <person name="Simillion C."/>
            <person name="Van de Peer Y."/>
            <person name="Miranda-Saavedra D."/>
            <person name="Barton G.J."/>
            <person name="Westrop G.D."/>
            <person name="Mueller S."/>
            <person name="Dessi D."/>
            <person name="Fiori P.L."/>
            <person name="Ren Q."/>
            <person name="Paulsen I."/>
            <person name="Zhang H."/>
            <person name="Bastida-Corcuera F.D."/>
            <person name="Simoes-Barbosa A."/>
            <person name="Brown M.T."/>
            <person name="Hayes R.D."/>
            <person name="Mukherjee M."/>
            <person name="Okumura C.Y."/>
            <person name="Schneider R."/>
            <person name="Smith A.J."/>
            <person name="Vanacova S."/>
            <person name="Villalvazo M."/>
            <person name="Haas B.J."/>
            <person name="Pertea M."/>
            <person name="Feldblyum T.V."/>
            <person name="Utterback T.R."/>
            <person name="Shu C.L."/>
            <person name="Osoegawa K."/>
            <person name="de Jong P.J."/>
            <person name="Hrdy I."/>
            <person name="Horvathova L."/>
            <person name="Zubacova Z."/>
            <person name="Dolezal P."/>
            <person name="Malik S.B."/>
            <person name="Logsdon J.M. Jr."/>
            <person name="Henze K."/>
            <person name="Gupta A."/>
            <person name="Wang C.C."/>
            <person name="Dunne R.L."/>
            <person name="Upcroft J.A."/>
            <person name="Upcroft P."/>
            <person name="White O."/>
            <person name="Salzberg S.L."/>
            <person name="Tang P."/>
            <person name="Chiu C.-H."/>
            <person name="Lee Y.-S."/>
            <person name="Embley T.M."/>
            <person name="Coombs G.H."/>
            <person name="Mottram J.C."/>
            <person name="Tachezy J."/>
            <person name="Fraser-Liggett C.M."/>
            <person name="Johnson P.J."/>
        </authorList>
    </citation>
    <scope>NUCLEOTIDE SEQUENCE [LARGE SCALE GENOMIC DNA]</scope>
    <source>
        <strain evidence="3">G3</strain>
    </source>
</reference>
<dbReference type="SUPFAM" id="SSF52540">
    <property type="entry name" value="P-loop containing nucleoside triphosphate hydrolases"/>
    <property type="match status" value="1"/>
</dbReference>
<evidence type="ECO:0000256" key="1">
    <source>
        <dbReference type="ARBA" id="ARBA00022741"/>
    </source>
</evidence>
<dbReference type="GO" id="GO:0003924">
    <property type="term" value="F:GTPase activity"/>
    <property type="evidence" value="ECO:0000318"/>
    <property type="project" value="GO_Central"/>
</dbReference>
<dbReference type="PROSITE" id="PS51420">
    <property type="entry name" value="RHO"/>
    <property type="match status" value="1"/>
</dbReference>
<dbReference type="OMA" id="SCCKVGP"/>
<dbReference type="InterPro" id="IPR027417">
    <property type="entry name" value="P-loop_NTPase"/>
</dbReference>
<protein>
    <submittedName>
        <fullName evidence="3">Small GTP-binding protein, putative</fullName>
    </submittedName>
</protein>
<name>A2E2M2_TRIV3</name>
<dbReference type="GO" id="GO:0005525">
    <property type="term" value="F:GTP binding"/>
    <property type="evidence" value="ECO:0007669"/>
    <property type="project" value="UniProtKB-KW"/>
</dbReference>
<gene>
    <name evidence="3" type="ORF">TVAG_212320</name>
</gene>
<proteinExistence type="predicted"/>
<dbReference type="KEGG" id="tva:75642779"/>
<reference evidence="3" key="1">
    <citation type="submission" date="2006-10" db="EMBL/GenBank/DDBJ databases">
        <authorList>
            <person name="Amadeo P."/>
            <person name="Zhao Q."/>
            <person name="Wortman J."/>
            <person name="Fraser-Liggett C."/>
            <person name="Carlton J."/>
        </authorList>
    </citation>
    <scope>NUCLEOTIDE SEQUENCE</scope>
    <source>
        <strain evidence="3">G3</strain>
    </source>
</reference>
<dbReference type="InterPro" id="IPR005225">
    <property type="entry name" value="Small_GTP-bd"/>
</dbReference>
<dbReference type="RefSeq" id="XP_001325273.1">
    <property type="nucleotide sequence ID" value="XM_001325238.1"/>
</dbReference>
<dbReference type="PROSITE" id="PS51419">
    <property type="entry name" value="RAB"/>
    <property type="match status" value="1"/>
</dbReference>
<evidence type="ECO:0000256" key="2">
    <source>
        <dbReference type="ARBA" id="ARBA00023134"/>
    </source>
</evidence>
<dbReference type="NCBIfam" id="TIGR00231">
    <property type="entry name" value="small_GTP"/>
    <property type="match status" value="1"/>
</dbReference>
<accession>A2E2M2</accession>
<dbReference type="SMART" id="SM00176">
    <property type="entry name" value="RAN"/>
    <property type="match status" value="1"/>
</dbReference>
<dbReference type="SMART" id="SM00175">
    <property type="entry name" value="RAB"/>
    <property type="match status" value="1"/>
</dbReference>
<dbReference type="SMART" id="SM00174">
    <property type="entry name" value="RHO"/>
    <property type="match status" value="1"/>
</dbReference>
<organism evidence="3 4">
    <name type="scientific">Trichomonas vaginalis (strain ATCC PRA-98 / G3)</name>
    <dbReference type="NCBI Taxonomy" id="412133"/>
    <lineage>
        <taxon>Eukaryota</taxon>
        <taxon>Metamonada</taxon>
        <taxon>Parabasalia</taxon>
        <taxon>Trichomonadida</taxon>
        <taxon>Trichomonadidae</taxon>
        <taxon>Trichomonas</taxon>
    </lineage>
</organism>
<dbReference type="SMR" id="A2E2M2"/>
<dbReference type="CDD" id="cd00154">
    <property type="entry name" value="Rab"/>
    <property type="match status" value="1"/>
</dbReference>
<dbReference type="InterPro" id="IPR001806">
    <property type="entry name" value="Small_GTPase"/>
</dbReference>
<dbReference type="EMBL" id="DS113291">
    <property type="protein sequence ID" value="EAY13050.1"/>
    <property type="molecule type" value="Genomic_DNA"/>
</dbReference>
<dbReference type="SMART" id="SM00177">
    <property type="entry name" value="ARF"/>
    <property type="match status" value="1"/>
</dbReference>
<dbReference type="eggNOG" id="KOG0087">
    <property type="taxonomic scope" value="Eukaryota"/>
</dbReference>
<evidence type="ECO:0000313" key="4">
    <source>
        <dbReference type="Proteomes" id="UP000001542"/>
    </source>
</evidence>
<dbReference type="Proteomes" id="UP000001542">
    <property type="component" value="Unassembled WGS sequence"/>
</dbReference>
<dbReference type="SMART" id="SM00173">
    <property type="entry name" value="RAS"/>
    <property type="match status" value="1"/>
</dbReference>
<keyword evidence="1" id="KW-0547">Nucleotide-binding</keyword>
<dbReference type="AlphaFoldDB" id="A2E2M2"/>
<sequence>MSEIKKETPTLKCIVVGSSGVGKTSLIEYLINGKFNENTQPTIAVDYKTTILEIDGQEVKMNIYDTAGQEKYKALSRSYFRKSDCVLLVFDLTEKQSYDDANAWYLEILQNCDFDSKILLVGNKADEINTRVISNTTAELYAKSRNIIYIETSAKTGENVREAFFRIACEAYRSNEKEIHDDVPSLTLQSMLMKKCC</sequence>
<dbReference type="PANTHER" id="PTHR47977">
    <property type="entry name" value="RAS-RELATED PROTEIN RAB"/>
    <property type="match status" value="1"/>
</dbReference>
<dbReference type="PRINTS" id="PR00449">
    <property type="entry name" value="RASTRNSFRMNG"/>
</dbReference>
<dbReference type="InParanoid" id="A2E2M2"/>
<dbReference type="STRING" id="5722.A2E2M2"/>
<dbReference type="GO" id="GO:0016020">
    <property type="term" value="C:membrane"/>
    <property type="evidence" value="ECO:0000318"/>
    <property type="project" value="GO_Central"/>
</dbReference>